<organism evidence="1 2">
    <name type="scientific">Eumeta variegata</name>
    <name type="common">Bagworm moth</name>
    <name type="synonym">Eumeta japonica</name>
    <dbReference type="NCBI Taxonomy" id="151549"/>
    <lineage>
        <taxon>Eukaryota</taxon>
        <taxon>Metazoa</taxon>
        <taxon>Ecdysozoa</taxon>
        <taxon>Arthropoda</taxon>
        <taxon>Hexapoda</taxon>
        <taxon>Insecta</taxon>
        <taxon>Pterygota</taxon>
        <taxon>Neoptera</taxon>
        <taxon>Endopterygota</taxon>
        <taxon>Lepidoptera</taxon>
        <taxon>Glossata</taxon>
        <taxon>Ditrysia</taxon>
        <taxon>Tineoidea</taxon>
        <taxon>Psychidae</taxon>
        <taxon>Oiketicinae</taxon>
        <taxon>Eumeta</taxon>
    </lineage>
</organism>
<dbReference type="Proteomes" id="UP000299102">
    <property type="component" value="Unassembled WGS sequence"/>
</dbReference>
<proteinExistence type="predicted"/>
<evidence type="ECO:0000313" key="2">
    <source>
        <dbReference type="Proteomes" id="UP000299102"/>
    </source>
</evidence>
<protein>
    <submittedName>
        <fullName evidence="1">Uncharacterized protein</fullName>
    </submittedName>
</protein>
<dbReference type="EMBL" id="BGZK01000253">
    <property type="protein sequence ID" value="GBP31936.1"/>
    <property type="molecule type" value="Genomic_DNA"/>
</dbReference>
<dbReference type="AlphaFoldDB" id="A0A4C1V0Y2"/>
<keyword evidence="2" id="KW-1185">Reference proteome</keyword>
<accession>A0A4C1V0Y2</accession>
<comment type="caution">
    <text evidence="1">The sequence shown here is derived from an EMBL/GenBank/DDBJ whole genome shotgun (WGS) entry which is preliminary data.</text>
</comment>
<name>A0A4C1V0Y2_EUMVA</name>
<sequence>MAFRGANKYLSHQRVGEKWDTGTLIEWGREPPKLSRTKRNATAETATSRLYSIEGLKSLGPFIRQLSIDKVLLTSVVTDAVTKSGTNGLTAWCPRSINDDGWRTERTMEGEEPTAERT</sequence>
<gene>
    <name evidence="1" type="ORF">EVAR_18475_1</name>
</gene>
<reference evidence="1 2" key="1">
    <citation type="journal article" date="2019" name="Commun. Biol.">
        <title>The bagworm genome reveals a unique fibroin gene that provides high tensile strength.</title>
        <authorList>
            <person name="Kono N."/>
            <person name="Nakamura H."/>
            <person name="Ohtoshi R."/>
            <person name="Tomita M."/>
            <person name="Numata K."/>
            <person name="Arakawa K."/>
        </authorList>
    </citation>
    <scope>NUCLEOTIDE SEQUENCE [LARGE SCALE GENOMIC DNA]</scope>
</reference>
<evidence type="ECO:0000313" key="1">
    <source>
        <dbReference type="EMBL" id="GBP31936.1"/>
    </source>
</evidence>